<keyword evidence="6" id="KW-1185">Reference proteome</keyword>
<feature type="domain" description="DUF7791" evidence="4">
    <location>
        <begin position="539"/>
        <end position="675"/>
    </location>
</feature>
<protein>
    <recommendedName>
        <fullName evidence="7">NACHT domain-containing protein</fullName>
    </recommendedName>
</protein>
<dbReference type="AlphaFoldDB" id="A0AAD9SM63"/>
<sequence>MEALAAIGLASNVAQFVEYAIQFTKLAHKLASGDGGAIREHEGITAITNSMAEAMKEIDQTSADTALNSLASQCLQVAADVQGIINDLSNRADANLIRSLHKAGKTSYKQKEIQTLSDLLSNMRAQVSHHLLTLIRAQQLSIKNTLETLVPSAEEYHQRFAKSLQLTVDILQGVAQKLDSTNNIPGPPGHKSISNFNKTLSSSRLGTVAQEQIDPYIRNVEELISQKKESILRSLYYEQLREREFAITDAHTKTFQWVFGANTKFRFREWLREKNGIYWIAGKAGSGKSTLMKYIIEQHATNKALREWAGSAQLVIARHFFWSPGTAIQKSQEGLFRAILFQILSQRPEIIEKVCAERFRAPYAESFGPWSRRQLMQALESLGAIDDPRFRTCVFIDGLDEYQGDHTELMQIIQRIGSHPHVKICAASRPWLDFMDAFDSSPWKLYVHELTQQDMYYFVKDTLCESPKFKRLQSSNKFAAPELIEEITKKAQGVFLWTFLVVQSLLRGLRDEDGISELRRRVQLLPTDLSDYFDRMFESIEDVYQKRVSRLFLTLSLARTTFPVLTFFYLNFDDEPMAEEPLSFLHEWPDVDMDEVEVLITEKKRLIAKCKDLIHISPEPDAPVLFTEKVGFLHRTVVDYIQTEEVSKKLLNLAGQGFEPRIVLLQANLGQLRSLLHLHRLTYIRPRLHQWILGCLYYAYLSEIATGKAMDTDLDELGNRIEQHFSRWSFSHAMDVLFRDPDIKSFLELTCICDLALYVKRKVPNCAPARLNKLAPRWQHPTRIIQSSGFEIANLDAGEEKRLVRLAKNVSCDTDHEHPVKAPGDGTSPISPTSVAKTVSFSTQQPKLAAPPKRLEKFMRRVKSVFR</sequence>
<organism evidence="5 6">
    <name type="scientific">Phomopsis amygdali</name>
    <name type="common">Fusicoccum amygdali</name>
    <dbReference type="NCBI Taxonomy" id="1214568"/>
    <lineage>
        <taxon>Eukaryota</taxon>
        <taxon>Fungi</taxon>
        <taxon>Dikarya</taxon>
        <taxon>Ascomycota</taxon>
        <taxon>Pezizomycotina</taxon>
        <taxon>Sordariomycetes</taxon>
        <taxon>Sordariomycetidae</taxon>
        <taxon>Diaporthales</taxon>
        <taxon>Diaporthaceae</taxon>
        <taxon>Diaporthe</taxon>
    </lineage>
</organism>
<dbReference type="PANTHER" id="PTHR10039">
    <property type="entry name" value="AMELOGENIN"/>
    <property type="match status" value="1"/>
</dbReference>
<evidence type="ECO:0000256" key="2">
    <source>
        <dbReference type="SAM" id="MobiDB-lite"/>
    </source>
</evidence>
<dbReference type="Pfam" id="PF25053">
    <property type="entry name" value="DUF7791"/>
    <property type="match status" value="1"/>
</dbReference>
<name>A0AAD9SM63_PHOAM</name>
<dbReference type="Gene3D" id="3.40.50.300">
    <property type="entry name" value="P-loop containing nucleotide triphosphate hydrolases"/>
    <property type="match status" value="1"/>
</dbReference>
<dbReference type="PANTHER" id="PTHR10039:SF5">
    <property type="entry name" value="NACHT DOMAIN-CONTAINING PROTEIN"/>
    <property type="match status" value="1"/>
</dbReference>
<feature type="region of interest" description="Disordered" evidence="2">
    <location>
        <begin position="814"/>
        <end position="836"/>
    </location>
</feature>
<dbReference type="InterPro" id="IPR056693">
    <property type="entry name" value="DUF7791"/>
</dbReference>
<dbReference type="EMBL" id="JAUJFL010000001">
    <property type="protein sequence ID" value="KAK2613538.1"/>
    <property type="molecule type" value="Genomic_DNA"/>
</dbReference>
<evidence type="ECO:0008006" key="7">
    <source>
        <dbReference type="Google" id="ProtNLM"/>
    </source>
</evidence>
<keyword evidence="1" id="KW-0677">Repeat</keyword>
<evidence type="ECO:0000259" key="3">
    <source>
        <dbReference type="Pfam" id="PF24883"/>
    </source>
</evidence>
<feature type="domain" description="Nephrocystin 3-like N-terminal" evidence="3">
    <location>
        <begin position="254"/>
        <end position="429"/>
    </location>
</feature>
<dbReference type="Proteomes" id="UP001265746">
    <property type="component" value="Unassembled WGS sequence"/>
</dbReference>
<comment type="caution">
    <text evidence="5">The sequence shown here is derived from an EMBL/GenBank/DDBJ whole genome shotgun (WGS) entry which is preliminary data.</text>
</comment>
<proteinExistence type="predicted"/>
<dbReference type="InterPro" id="IPR027417">
    <property type="entry name" value="P-loop_NTPase"/>
</dbReference>
<dbReference type="Pfam" id="PF24883">
    <property type="entry name" value="NPHP3_N"/>
    <property type="match status" value="1"/>
</dbReference>
<evidence type="ECO:0000313" key="5">
    <source>
        <dbReference type="EMBL" id="KAK2613538.1"/>
    </source>
</evidence>
<evidence type="ECO:0000259" key="4">
    <source>
        <dbReference type="Pfam" id="PF25053"/>
    </source>
</evidence>
<gene>
    <name evidence="5" type="ORF">N8I77_000445</name>
</gene>
<evidence type="ECO:0000313" key="6">
    <source>
        <dbReference type="Proteomes" id="UP001265746"/>
    </source>
</evidence>
<accession>A0AAD9SM63</accession>
<dbReference type="InterPro" id="IPR056884">
    <property type="entry name" value="NPHP3-like_N"/>
</dbReference>
<dbReference type="SUPFAM" id="SSF52540">
    <property type="entry name" value="P-loop containing nucleoside triphosphate hydrolases"/>
    <property type="match status" value="1"/>
</dbReference>
<reference evidence="5" key="1">
    <citation type="submission" date="2023-06" db="EMBL/GenBank/DDBJ databases">
        <authorList>
            <person name="Noh H."/>
        </authorList>
    </citation>
    <scope>NUCLEOTIDE SEQUENCE</scope>
    <source>
        <strain evidence="5">DUCC20226</strain>
    </source>
</reference>
<evidence type="ECO:0000256" key="1">
    <source>
        <dbReference type="ARBA" id="ARBA00022737"/>
    </source>
</evidence>